<dbReference type="Proteomes" id="UP000183042">
    <property type="component" value="Unassembled WGS sequence"/>
</dbReference>
<reference evidence="1 2" key="1">
    <citation type="submission" date="2016-10" db="EMBL/GenBank/DDBJ databases">
        <authorList>
            <person name="Varghese N."/>
            <person name="Submissions S."/>
        </authorList>
    </citation>
    <scope>NUCLEOTIDE SEQUENCE [LARGE SCALE GENOMIC DNA]</scope>
    <source>
        <strain evidence="1 2">DSM 14939</strain>
    </source>
</reference>
<comment type="caution">
    <text evidence="1">The sequence shown here is derived from an EMBL/GenBank/DDBJ whole genome shotgun (WGS) entry which is preliminary data.</text>
</comment>
<organism evidence="1 2">
    <name type="scientific">Pseudomonas congelans</name>
    <dbReference type="NCBI Taxonomy" id="200452"/>
    <lineage>
        <taxon>Bacteria</taxon>
        <taxon>Pseudomonadati</taxon>
        <taxon>Pseudomonadota</taxon>
        <taxon>Gammaproteobacteria</taxon>
        <taxon>Pseudomonadales</taxon>
        <taxon>Pseudomonadaceae</taxon>
        <taxon>Pseudomonas</taxon>
    </lineage>
</organism>
<evidence type="ECO:0000313" key="1">
    <source>
        <dbReference type="EMBL" id="SDP56624.1"/>
    </source>
</evidence>
<accession>A0A1H0TRK8</accession>
<dbReference type="EMBL" id="FNJH01000005">
    <property type="protein sequence ID" value="SDP56624.1"/>
    <property type="molecule type" value="Genomic_DNA"/>
</dbReference>
<evidence type="ECO:0000313" key="2">
    <source>
        <dbReference type="Proteomes" id="UP000183042"/>
    </source>
</evidence>
<protein>
    <submittedName>
        <fullName evidence="1">Uncharacterized protein</fullName>
    </submittedName>
</protein>
<keyword evidence="2" id="KW-1185">Reference proteome</keyword>
<sequence>MLMGAKLKAPPSPSGHLNVKKMLRFHIRCFEILQRVRDGVRLIDEVQSIGRYTLRPLYSKGRSDFDHVERHLESATMRLHRGEIDAPSLVGTDALHQ</sequence>
<name>A0A1H0TRK8_9PSED</name>
<gene>
    <name evidence="1" type="ORF">SAMN05216596_105183</name>
</gene>
<proteinExistence type="predicted"/>